<sequence length="288" mass="31929">MRPALLRFAREISRRTDGTRMERQDLEEEMAGHLEATFSRLIEEGHTEQEAEELAMSRFGDGKRIGRQIQQALYPYRREMILGLSAGSLLFGFAVFFSVLLTAWSAYIPWLILCSLTGSALLALAVDPPASLNRRFVLNGLFLLQTGVLLSGILLTSAVPGNAGSILAMAGWLLILLAMALVYRTSAYDYRTRRVRLEKHDMAINAANVTTGILSVSISLFILWAYLAFSDGTDRVWMFALIPALFWALTYAAQWLLLAKGRVKTAYGITGLQIAVIAAALALFFRIT</sequence>
<accession>A0A1U7PTQ0</accession>
<gene>
    <name evidence="2" type="ORF">SAMN05428946_2840</name>
</gene>
<dbReference type="Proteomes" id="UP000187550">
    <property type="component" value="Unassembled WGS sequence"/>
</dbReference>
<name>A0A1U7PTQ0_9BACI</name>
<dbReference type="AlphaFoldDB" id="A0A1U7PTQ0"/>
<dbReference type="InterPro" id="IPR047928">
    <property type="entry name" value="Perm_prefix_1"/>
</dbReference>
<organism evidence="2 3">
    <name type="scientific">Edaphobacillus lindanitolerans</name>
    <dbReference type="NCBI Taxonomy" id="550447"/>
    <lineage>
        <taxon>Bacteria</taxon>
        <taxon>Bacillati</taxon>
        <taxon>Bacillota</taxon>
        <taxon>Bacilli</taxon>
        <taxon>Bacillales</taxon>
        <taxon>Bacillaceae</taxon>
        <taxon>Edaphobacillus</taxon>
    </lineage>
</organism>
<dbReference type="STRING" id="550447.SAMN05428946_2840"/>
<feature type="transmembrane region" description="Helical" evidence="1">
    <location>
        <begin position="165"/>
        <end position="183"/>
    </location>
</feature>
<protein>
    <submittedName>
        <fullName evidence="2">Uncharacterized protein</fullName>
    </submittedName>
</protein>
<keyword evidence="1" id="KW-1133">Transmembrane helix</keyword>
<feature type="transmembrane region" description="Helical" evidence="1">
    <location>
        <begin position="80"/>
        <end position="101"/>
    </location>
</feature>
<feature type="transmembrane region" description="Helical" evidence="1">
    <location>
        <begin position="107"/>
        <end position="126"/>
    </location>
</feature>
<keyword evidence="3" id="KW-1185">Reference proteome</keyword>
<feature type="transmembrane region" description="Helical" evidence="1">
    <location>
        <begin position="265"/>
        <end position="285"/>
    </location>
</feature>
<evidence type="ECO:0000256" key="1">
    <source>
        <dbReference type="SAM" id="Phobius"/>
    </source>
</evidence>
<feature type="transmembrane region" description="Helical" evidence="1">
    <location>
        <begin position="235"/>
        <end position="258"/>
    </location>
</feature>
<dbReference type="RefSeq" id="WP_076759863.1">
    <property type="nucleotide sequence ID" value="NZ_FTPL01000005.1"/>
</dbReference>
<dbReference type="EMBL" id="FTPL01000005">
    <property type="protein sequence ID" value="SIT92707.1"/>
    <property type="molecule type" value="Genomic_DNA"/>
</dbReference>
<keyword evidence="1" id="KW-0812">Transmembrane</keyword>
<reference evidence="3" key="1">
    <citation type="submission" date="2017-01" db="EMBL/GenBank/DDBJ databases">
        <authorList>
            <person name="Varghese N."/>
            <person name="Submissions S."/>
        </authorList>
    </citation>
    <scope>NUCLEOTIDE SEQUENCE [LARGE SCALE GENOMIC DNA]</scope>
    <source>
        <strain evidence="3">MNA4</strain>
    </source>
</reference>
<evidence type="ECO:0000313" key="3">
    <source>
        <dbReference type="Proteomes" id="UP000187550"/>
    </source>
</evidence>
<keyword evidence="1" id="KW-0472">Membrane</keyword>
<feature type="transmembrane region" description="Helical" evidence="1">
    <location>
        <begin position="138"/>
        <end position="159"/>
    </location>
</feature>
<feature type="transmembrane region" description="Helical" evidence="1">
    <location>
        <begin position="204"/>
        <end position="229"/>
    </location>
</feature>
<proteinExistence type="predicted"/>
<evidence type="ECO:0000313" key="2">
    <source>
        <dbReference type="EMBL" id="SIT92707.1"/>
    </source>
</evidence>
<dbReference type="NCBIfam" id="NF038403">
    <property type="entry name" value="perm_prefix_1"/>
    <property type="match status" value="1"/>
</dbReference>
<dbReference type="OrthoDB" id="2435931at2"/>